<proteinExistence type="predicted"/>
<dbReference type="OrthoDB" id="19711at2759"/>
<dbReference type="AlphaFoldDB" id="A0A8H3YCH3"/>
<feature type="repeat" description="WD" evidence="3">
    <location>
        <begin position="582"/>
        <end position="621"/>
    </location>
</feature>
<organism evidence="6 7">
    <name type="scientific">Naganishia liquefaciens</name>
    <dbReference type="NCBI Taxonomy" id="104408"/>
    <lineage>
        <taxon>Eukaryota</taxon>
        <taxon>Fungi</taxon>
        <taxon>Dikarya</taxon>
        <taxon>Basidiomycota</taxon>
        <taxon>Agaricomycotina</taxon>
        <taxon>Tremellomycetes</taxon>
        <taxon>Filobasidiales</taxon>
        <taxon>Filobasidiaceae</taxon>
        <taxon>Naganishia</taxon>
    </lineage>
</organism>
<dbReference type="Proteomes" id="UP000620104">
    <property type="component" value="Unassembled WGS sequence"/>
</dbReference>
<keyword evidence="2" id="KW-0677">Repeat</keyword>
<name>A0A8H3YCH3_9TREE</name>
<dbReference type="PRINTS" id="PR00320">
    <property type="entry name" value="GPROTEINBRPT"/>
</dbReference>
<dbReference type="PROSITE" id="PS50294">
    <property type="entry name" value="WD_REPEATS_REGION"/>
    <property type="match status" value="1"/>
</dbReference>
<evidence type="ECO:0000313" key="7">
    <source>
        <dbReference type="Proteomes" id="UP000620104"/>
    </source>
</evidence>
<dbReference type="InterPro" id="IPR019775">
    <property type="entry name" value="WD40_repeat_CS"/>
</dbReference>
<keyword evidence="1 3" id="KW-0853">WD repeat</keyword>
<dbReference type="SUPFAM" id="SSF81383">
    <property type="entry name" value="F-box domain"/>
    <property type="match status" value="1"/>
</dbReference>
<accession>A0A8H3YCH3</accession>
<dbReference type="Gene3D" id="1.20.1280.50">
    <property type="match status" value="1"/>
</dbReference>
<evidence type="ECO:0000256" key="3">
    <source>
        <dbReference type="PROSITE-ProRule" id="PRU00221"/>
    </source>
</evidence>
<dbReference type="PROSITE" id="PS00678">
    <property type="entry name" value="WD_REPEATS_1"/>
    <property type="match status" value="1"/>
</dbReference>
<keyword evidence="7" id="KW-1185">Reference proteome</keyword>
<dbReference type="InterPro" id="IPR001680">
    <property type="entry name" value="WD40_rpt"/>
</dbReference>
<dbReference type="SUPFAM" id="SSF50978">
    <property type="entry name" value="WD40 repeat-like"/>
    <property type="match status" value="1"/>
</dbReference>
<dbReference type="PANTHER" id="PTHR14604">
    <property type="entry name" value="WD40 REPEAT PF20"/>
    <property type="match status" value="1"/>
</dbReference>
<comment type="caution">
    <text evidence="6">The sequence shown here is derived from an EMBL/GenBank/DDBJ whole genome shotgun (WGS) entry which is preliminary data.</text>
</comment>
<feature type="region of interest" description="Disordered" evidence="4">
    <location>
        <begin position="122"/>
        <end position="152"/>
    </location>
</feature>
<feature type="region of interest" description="Disordered" evidence="4">
    <location>
        <begin position="665"/>
        <end position="701"/>
    </location>
</feature>
<dbReference type="PROSITE" id="PS50181">
    <property type="entry name" value="FBOX"/>
    <property type="match status" value="1"/>
</dbReference>
<dbReference type="InterPro" id="IPR001810">
    <property type="entry name" value="F-box_dom"/>
</dbReference>
<feature type="domain" description="F-box" evidence="5">
    <location>
        <begin position="47"/>
        <end position="93"/>
    </location>
</feature>
<dbReference type="InterPro" id="IPR015943">
    <property type="entry name" value="WD40/YVTN_repeat-like_dom_sf"/>
</dbReference>
<dbReference type="Gene3D" id="2.130.10.10">
    <property type="entry name" value="YVTN repeat-like/Quinoprotein amine dehydrogenase"/>
    <property type="match status" value="2"/>
</dbReference>
<dbReference type="EMBL" id="BLZA01000007">
    <property type="protein sequence ID" value="GHJ84188.1"/>
    <property type="molecule type" value="Genomic_DNA"/>
</dbReference>
<feature type="region of interest" description="Disordered" evidence="4">
    <location>
        <begin position="268"/>
        <end position="300"/>
    </location>
</feature>
<dbReference type="InterPro" id="IPR020472">
    <property type="entry name" value="WD40_PAC1"/>
</dbReference>
<feature type="repeat" description="WD" evidence="3">
    <location>
        <begin position="421"/>
        <end position="443"/>
    </location>
</feature>
<dbReference type="InterPro" id="IPR036322">
    <property type="entry name" value="WD40_repeat_dom_sf"/>
</dbReference>
<dbReference type="Pfam" id="PF12937">
    <property type="entry name" value="F-box-like"/>
    <property type="match status" value="1"/>
</dbReference>
<dbReference type="InterPro" id="IPR050995">
    <property type="entry name" value="WD-F-box_domain-protein"/>
</dbReference>
<feature type="repeat" description="WD" evidence="3">
    <location>
        <begin position="783"/>
        <end position="822"/>
    </location>
</feature>
<dbReference type="Pfam" id="PF00400">
    <property type="entry name" value="WD40"/>
    <property type="match status" value="4"/>
</dbReference>
<feature type="compositionally biased region" description="Polar residues" evidence="4">
    <location>
        <begin position="268"/>
        <end position="282"/>
    </location>
</feature>
<feature type="repeat" description="WD" evidence="3">
    <location>
        <begin position="491"/>
        <end position="513"/>
    </location>
</feature>
<dbReference type="InterPro" id="IPR036047">
    <property type="entry name" value="F-box-like_dom_sf"/>
</dbReference>
<evidence type="ECO:0000256" key="2">
    <source>
        <dbReference type="ARBA" id="ARBA00022737"/>
    </source>
</evidence>
<dbReference type="SMART" id="SM00256">
    <property type="entry name" value="FBOX"/>
    <property type="match status" value="1"/>
</dbReference>
<dbReference type="PROSITE" id="PS50082">
    <property type="entry name" value="WD_REPEATS_2"/>
    <property type="match status" value="4"/>
</dbReference>
<evidence type="ECO:0000313" key="6">
    <source>
        <dbReference type="EMBL" id="GHJ84188.1"/>
    </source>
</evidence>
<dbReference type="SMART" id="SM00320">
    <property type="entry name" value="WD40"/>
    <property type="match status" value="7"/>
</dbReference>
<gene>
    <name evidence="6" type="ORF">NliqN6_0590</name>
</gene>
<reference evidence="6" key="1">
    <citation type="submission" date="2020-07" db="EMBL/GenBank/DDBJ databases">
        <title>Draft Genome Sequence of a Deep-Sea Yeast, Naganishia (Cryptococcus) liquefaciens strain N6.</title>
        <authorList>
            <person name="Han Y.W."/>
            <person name="Kajitani R."/>
            <person name="Morimoto H."/>
            <person name="Parhat M."/>
            <person name="Tsubouchi H."/>
            <person name="Bakenova O."/>
            <person name="Ogata M."/>
            <person name="Argunhan B."/>
            <person name="Aoki R."/>
            <person name="Kajiwara S."/>
            <person name="Itoh T."/>
            <person name="Iwasaki H."/>
        </authorList>
    </citation>
    <scope>NUCLEOTIDE SEQUENCE</scope>
    <source>
        <strain evidence="6">N6</strain>
    </source>
</reference>
<sequence>MASPIVLRDALDLAPADKKDLIFNLIQSLPRFLLSQVHGELTEVLRRDIIGDLPRELAVLIFVKLDTKSLLACGAVSRAWYAAANDQSLWHIRCADHNIHPQQSTSWRDVFLQRDRIQRQRAETDALQDMTRARQRQRQRGEGAGEGDVWDDDYERSLAVGEEFSGGLGPFGGGLTSAGAFGSAADDMVFTGSSSTTGGNLSIAGLRRDVQERNVHGSNLDDHSAVLDLTGDVAPANDLSSAPRRPSFKTGRHQSGLPIFLLADSGAQNPTSDTAASSSNGPHGSRVRTGPFPPGTAAASLPIASHSHEPFPRPLVNYKHLYLVHRIIKQRFISGRQRPYILDSRTSSLNGGLEGHREGIYCLQILHEELVVPTAISSAQPVVSQSPTRRAVDPTICYNGGTSAGSTPPRSALTVEGRNWVFSGSRDKTVRLWDLDTMRVVKIYQSDSASNQGHTNSVLTLHVRVVPALSDTSGSNGGTGVRASAGKCVKMITGGSDGRLVIWDVLTGKILGQIQAHDRGESVLCVRFDEKRIVSCSKDRSIRTFDSKTLEPLLVLGGSNPNVGVLAENHRLDADIPGPLDIEGHRAAVNAIELVKDYIISVSGDRTLRVWSAESGECMLIIDAHSRGIASLDIDVSTGTCVTGSSDWGIRRHELGEWGLDIGQGDTAGSAGENDGNSSEYPTIRPRRISHAPRGDSSANAHTALSTSMNQLEIGPRQVQHRHGFEFRAGRGCCNATRSRYFPLSAHGEVSQSGGLYGATGFMGSASGASSPGGGHACFDCEKKGHTDLVRSLWLGDDVVFSGSYDSKLKVWNRHTGLLIKDLPDLHTGRIFSVVGDRTKVVSSGIDQRIVIWDFAHGLDTSFVDM</sequence>
<protein>
    <recommendedName>
        <fullName evidence="5">F-box domain-containing protein</fullName>
    </recommendedName>
</protein>
<evidence type="ECO:0000256" key="4">
    <source>
        <dbReference type="SAM" id="MobiDB-lite"/>
    </source>
</evidence>
<dbReference type="PANTHER" id="PTHR14604:SF4">
    <property type="entry name" value="F-BOX DOMAIN-CONTAINING PROTEIN"/>
    <property type="match status" value="1"/>
</dbReference>
<evidence type="ECO:0000259" key="5">
    <source>
        <dbReference type="PROSITE" id="PS50181"/>
    </source>
</evidence>
<evidence type="ECO:0000256" key="1">
    <source>
        <dbReference type="ARBA" id="ARBA00022574"/>
    </source>
</evidence>